<organism evidence="6 7">
    <name type="scientific">Chitinophaga pollutisoli</name>
    <dbReference type="NCBI Taxonomy" id="3133966"/>
    <lineage>
        <taxon>Bacteria</taxon>
        <taxon>Pseudomonadati</taxon>
        <taxon>Bacteroidota</taxon>
        <taxon>Chitinophagia</taxon>
        <taxon>Chitinophagales</taxon>
        <taxon>Chitinophagaceae</taxon>
        <taxon>Chitinophaga</taxon>
    </lineage>
</organism>
<dbReference type="Proteomes" id="UP001485459">
    <property type="component" value="Chromosome"/>
</dbReference>
<dbReference type="InterPro" id="IPR002429">
    <property type="entry name" value="CcO_II-like_C"/>
</dbReference>
<evidence type="ECO:0000256" key="1">
    <source>
        <dbReference type="ARBA" id="ARBA00004196"/>
    </source>
</evidence>
<keyword evidence="3" id="KW-0186">Copper</keyword>
<dbReference type="PROSITE" id="PS50857">
    <property type="entry name" value="COX2_CUA"/>
    <property type="match status" value="1"/>
</dbReference>
<evidence type="ECO:0000256" key="2">
    <source>
        <dbReference type="ARBA" id="ARBA00022723"/>
    </source>
</evidence>
<dbReference type="InterPro" id="IPR001505">
    <property type="entry name" value="Copper_CuA"/>
</dbReference>
<dbReference type="Pfam" id="PF00116">
    <property type="entry name" value="COX2"/>
    <property type="match status" value="1"/>
</dbReference>
<dbReference type="PANTHER" id="PTHR42838">
    <property type="entry name" value="CYTOCHROME C OXIDASE SUBUNIT II"/>
    <property type="match status" value="1"/>
</dbReference>
<keyword evidence="7" id="KW-1185">Reference proteome</keyword>
<proteinExistence type="predicted"/>
<dbReference type="PANTHER" id="PTHR42838:SF2">
    <property type="entry name" value="NITROUS-OXIDE REDUCTASE"/>
    <property type="match status" value="1"/>
</dbReference>
<dbReference type="RefSeq" id="WP_341835263.1">
    <property type="nucleotide sequence ID" value="NZ_CP149822.1"/>
</dbReference>
<dbReference type="Gene3D" id="2.60.40.420">
    <property type="entry name" value="Cupredoxins - blue copper proteins"/>
    <property type="match status" value="1"/>
</dbReference>
<accession>A0ABZ2YMG6</accession>
<keyword evidence="2" id="KW-0479">Metal-binding</keyword>
<dbReference type="EMBL" id="CP149822">
    <property type="protein sequence ID" value="WZN40340.1"/>
    <property type="molecule type" value="Genomic_DNA"/>
</dbReference>
<evidence type="ECO:0000256" key="3">
    <source>
        <dbReference type="ARBA" id="ARBA00023008"/>
    </source>
</evidence>
<dbReference type="InterPro" id="IPR051403">
    <property type="entry name" value="NosZ/Cyto_c_oxidase_sub2"/>
</dbReference>
<evidence type="ECO:0000256" key="4">
    <source>
        <dbReference type="SAM" id="Phobius"/>
    </source>
</evidence>
<keyword evidence="4" id="KW-0472">Membrane</keyword>
<dbReference type="SUPFAM" id="SSF49503">
    <property type="entry name" value="Cupredoxins"/>
    <property type="match status" value="1"/>
</dbReference>
<keyword evidence="4" id="KW-1133">Transmembrane helix</keyword>
<evidence type="ECO:0000313" key="7">
    <source>
        <dbReference type="Proteomes" id="UP001485459"/>
    </source>
</evidence>
<feature type="transmembrane region" description="Helical" evidence="4">
    <location>
        <begin position="9"/>
        <end position="28"/>
    </location>
</feature>
<protein>
    <recommendedName>
        <fullName evidence="5">Cytochrome oxidase subunit II copper A binding domain-containing protein</fullName>
    </recommendedName>
</protein>
<reference evidence="7" key="1">
    <citation type="submission" date="2024-03" db="EMBL/GenBank/DDBJ databases">
        <title>Chitinophaga horti sp. nov., isolated from garden soil.</title>
        <authorList>
            <person name="Lee D.S."/>
            <person name="Han D.M."/>
            <person name="Baek J.H."/>
            <person name="Choi D.G."/>
            <person name="Jeon J.H."/>
            <person name="Jeon C.O."/>
        </authorList>
    </citation>
    <scope>NUCLEOTIDE SEQUENCE [LARGE SCALE GENOMIC DNA]</scope>
    <source>
        <strain evidence="7">GPA1</strain>
    </source>
</reference>
<dbReference type="PROSITE" id="PS00078">
    <property type="entry name" value="COX2"/>
    <property type="match status" value="1"/>
</dbReference>
<evidence type="ECO:0000259" key="5">
    <source>
        <dbReference type="PROSITE" id="PS50857"/>
    </source>
</evidence>
<keyword evidence="4" id="KW-0812">Transmembrane</keyword>
<feature type="domain" description="Cytochrome oxidase subunit II copper A binding" evidence="5">
    <location>
        <begin position="55"/>
        <end position="150"/>
    </location>
</feature>
<sequence length="150" mass="17093">MLDRYERNVIITALTVSALFIFSIFYALGAKRQDVTECLPYNKTYETARVEQIDGRTYQIFYVARMWNFEPAISYIPVGSEVDLFVTSLDVVHGFNVFDKNVNLMAVPGGVSKTTVKFTEPGVYKIVCHEFCGTGHQNMEAEIIVNYPRK</sequence>
<name>A0ABZ2YMG6_9BACT</name>
<gene>
    <name evidence="6" type="ORF">WJU16_20445</name>
</gene>
<comment type="subcellular location">
    <subcellularLocation>
        <location evidence="1">Cell envelope</location>
    </subcellularLocation>
</comment>
<dbReference type="InterPro" id="IPR008972">
    <property type="entry name" value="Cupredoxin"/>
</dbReference>
<evidence type="ECO:0000313" key="6">
    <source>
        <dbReference type="EMBL" id="WZN40340.1"/>
    </source>
</evidence>